<evidence type="ECO:0000313" key="1">
    <source>
        <dbReference type="EMBL" id="KAJ9086642.1"/>
    </source>
</evidence>
<dbReference type="Proteomes" id="UP001165960">
    <property type="component" value="Unassembled WGS sequence"/>
</dbReference>
<name>A0ACC2UJT3_9FUNG</name>
<accession>A0ACC2UJT3</accession>
<keyword evidence="1" id="KW-0808">Transferase</keyword>
<evidence type="ECO:0000313" key="2">
    <source>
        <dbReference type="Proteomes" id="UP001165960"/>
    </source>
</evidence>
<comment type="caution">
    <text evidence="1">The sequence shown here is derived from an EMBL/GenBank/DDBJ whole genome shotgun (WGS) entry which is preliminary data.</text>
</comment>
<keyword evidence="2" id="KW-1185">Reference proteome</keyword>
<dbReference type="EMBL" id="QTSX02000714">
    <property type="protein sequence ID" value="KAJ9086642.1"/>
    <property type="molecule type" value="Genomic_DNA"/>
</dbReference>
<proteinExistence type="predicted"/>
<dbReference type="EC" id="2.7.7.1" evidence="1"/>
<gene>
    <name evidence="1" type="primary">NMA1_1</name>
    <name evidence="1" type="ORF">DSO57_1001923</name>
</gene>
<organism evidence="1 2">
    <name type="scientific">Entomophthora muscae</name>
    <dbReference type="NCBI Taxonomy" id="34485"/>
    <lineage>
        <taxon>Eukaryota</taxon>
        <taxon>Fungi</taxon>
        <taxon>Fungi incertae sedis</taxon>
        <taxon>Zoopagomycota</taxon>
        <taxon>Entomophthoromycotina</taxon>
        <taxon>Entomophthoromycetes</taxon>
        <taxon>Entomophthorales</taxon>
        <taxon>Entomophthoraceae</taxon>
        <taxon>Entomophthora</taxon>
    </lineage>
</organism>
<keyword evidence="1" id="KW-0548">Nucleotidyltransferase</keyword>
<protein>
    <submittedName>
        <fullName evidence="1">Nicotinamide/nicotinic acid mononucleotide adenylyltransferase 1</fullName>
        <ecNumber evidence="1">2.7.7.1</ecNumber>
    </submittedName>
</protein>
<reference evidence="1" key="1">
    <citation type="submission" date="2022-04" db="EMBL/GenBank/DDBJ databases">
        <title>Genome of the entomopathogenic fungus Entomophthora muscae.</title>
        <authorList>
            <person name="Elya C."/>
            <person name="Lovett B.R."/>
            <person name="Lee E."/>
            <person name="Macias A.M."/>
            <person name="Hajek A.E."/>
            <person name="De Bivort B.L."/>
            <person name="Kasson M.T."/>
            <person name="De Fine Licht H.H."/>
            <person name="Stajich J.E."/>
        </authorList>
    </citation>
    <scope>NUCLEOTIDE SEQUENCE</scope>
    <source>
        <strain evidence="1">Berkeley</strain>
    </source>
</reference>
<sequence length="257" mass="29416">MSTYTFPCTRLAKIMEDETRTPLVMVACGSFSPITYLHLRMFGMGNSFAYINYQEMARDYIEDLGKFELIGGYFSPVSDQYSKEGLISATHRTAMCQLAVDCTSDWLMVDSWESRQTEYQPSVKVLDHFHTKLNVERNGILTPSGHNKKVRIMLLAGGDLIESFGFPGVWDPLDLNRILGEYGCLVVERTGVDVFGTLLSNDAIYKHRRNVYVVKQLIHNDISSTKIRLFVKRGMSIKYLLPNLVIEYIKTHKLYLE</sequence>